<dbReference type="AlphaFoldDB" id="A0A7T1ALL6"/>
<dbReference type="EMBL" id="CP065383">
    <property type="protein sequence ID" value="QPM68195.1"/>
    <property type="molecule type" value="Genomic_DNA"/>
</dbReference>
<organism evidence="1 2">
    <name type="scientific">Atribacter laminatus</name>
    <dbReference type="NCBI Taxonomy" id="2847778"/>
    <lineage>
        <taxon>Bacteria</taxon>
        <taxon>Pseudomonadati</taxon>
        <taxon>Atribacterota</taxon>
        <taxon>Atribacteria</taxon>
        <taxon>Atribacterales</taxon>
        <taxon>Atribacteraceae</taxon>
        <taxon>Atribacter</taxon>
    </lineage>
</organism>
<dbReference type="Proteomes" id="UP000594463">
    <property type="component" value="Chromosome"/>
</dbReference>
<reference evidence="1 2" key="1">
    <citation type="journal article" date="2021" name="Nat. Commun.">
        <title>Isolation of a member of the candidate phylum Atribacteria reveals a unique cell membrane structure.</title>
        <authorList>
            <person name="Taiki K."/>
            <person name="Nobu M.K."/>
            <person name="Kusada H."/>
            <person name="Meng X.-Y."/>
            <person name="Hosoki N."/>
            <person name="Uematsu K."/>
            <person name="Yoshioka H."/>
            <person name="Kamagata Y."/>
            <person name="Tamaki H."/>
        </authorList>
    </citation>
    <scope>NUCLEOTIDE SEQUENCE [LARGE SCALE GENOMIC DNA]</scope>
    <source>
        <strain evidence="1 2">RT761</strain>
    </source>
</reference>
<dbReference type="RefSeq" id="WP_218113353.1">
    <property type="nucleotide sequence ID" value="NZ_CP065383.1"/>
</dbReference>
<accession>A0A7T1ALL6</accession>
<evidence type="ECO:0008006" key="3">
    <source>
        <dbReference type="Google" id="ProtNLM"/>
    </source>
</evidence>
<sequence length="221" mass="25789">MIFRVAKSREIPYVMLNKCAIYDNSLSFKAKGVLVYLLSRPDDWQIYESEIVKHSTDGKASVRAGIKELITHGYVIRQRRRTEKGKFQGYIYNVYEVPPQALEAMEERKYTNDSALENSEYFSFEEIKEIAEHYCKAYQEKFGEPHPPIDDEWKKRWVNELGNFSELCSLSVVDVLQMIDEHFARELGEGYDYNIRHFASTGILKNLAFQIGVDSFLMDVI</sequence>
<name>A0A7T1ALL6_ATRLM</name>
<dbReference type="KEGG" id="alam:RT761_01410"/>
<proteinExistence type="predicted"/>
<keyword evidence="2" id="KW-1185">Reference proteome</keyword>
<protein>
    <recommendedName>
        <fullName evidence="3">Helix-turn-helix domain-containing protein</fullName>
    </recommendedName>
</protein>
<evidence type="ECO:0000313" key="2">
    <source>
        <dbReference type="Proteomes" id="UP000594463"/>
    </source>
</evidence>
<evidence type="ECO:0000313" key="1">
    <source>
        <dbReference type="EMBL" id="QPM68195.1"/>
    </source>
</evidence>
<gene>
    <name evidence="1" type="ORF">RT761_01410</name>
</gene>